<dbReference type="SUPFAM" id="SSF56747">
    <property type="entry name" value="Prim-pol domain"/>
    <property type="match status" value="1"/>
</dbReference>
<organism evidence="3">
    <name type="scientific">hydrocarbon metagenome</name>
    <dbReference type="NCBI Taxonomy" id="938273"/>
    <lineage>
        <taxon>unclassified sequences</taxon>
        <taxon>metagenomes</taxon>
        <taxon>ecological metagenomes</taxon>
    </lineage>
</organism>
<dbReference type="SMART" id="SM00943">
    <property type="entry name" value="Prim-Pol"/>
    <property type="match status" value="1"/>
</dbReference>
<accession>A0A0W8GA50</accession>
<feature type="domain" description="DNA primase/polymerase bifunctional N-terminal" evidence="2">
    <location>
        <begin position="21"/>
        <end position="210"/>
    </location>
</feature>
<dbReference type="EMBL" id="LNQE01000010">
    <property type="protein sequence ID" value="KUG30010.1"/>
    <property type="molecule type" value="Genomic_DNA"/>
</dbReference>
<comment type="caution">
    <text evidence="3">The sequence shown here is derived from an EMBL/GenBank/DDBJ whole genome shotgun (WGS) entry which is preliminary data.</text>
</comment>
<name>A0A0W8GA50_9ZZZZ</name>
<dbReference type="InterPro" id="IPR015330">
    <property type="entry name" value="DNA_primase/pol_bifunc_N"/>
</dbReference>
<gene>
    <name evidence="3" type="ORF">ASZ90_000076</name>
</gene>
<protein>
    <recommendedName>
        <fullName evidence="2">DNA primase/polymerase bifunctional N-terminal domain-containing protein</fullName>
    </recommendedName>
</protein>
<evidence type="ECO:0000313" key="3">
    <source>
        <dbReference type="EMBL" id="KUG30010.1"/>
    </source>
</evidence>
<evidence type="ECO:0000259" key="2">
    <source>
        <dbReference type="SMART" id="SM00943"/>
    </source>
</evidence>
<dbReference type="Pfam" id="PF09250">
    <property type="entry name" value="Prim-Pol"/>
    <property type="match status" value="1"/>
</dbReference>
<reference evidence="3" key="1">
    <citation type="journal article" date="2015" name="Proc. Natl. Acad. Sci. U.S.A.">
        <title>Networks of energetic and metabolic interactions define dynamics in microbial communities.</title>
        <authorList>
            <person name="Embree M."/>
            <person name="Liu J.K."/>
            <person name="Al-Bassam M.M."/>
            <person name="Zengler K."/>
        </authorList>
    </citation>
    <scope>NUCLEOTIDE SEQUENCE</scope>
</reference>
<dbReference type="InterPro" id="IPR025048">
    <property type="entry name" value="DUF3987"/>
</dbReference>
<feature type="compositionally biased region" description="Polar residues" evidence="1">
    <location>
        <begin position="341"/>
        <end position="350"/>
    </location>
</feature>
<evidence type="ECO:0000256" key="1">
    <source>
        <dbReference type="SAM" id="MobiDB-lite"/>
    </source>
</evidence>
<proteinExistence type="predicted"/>
<dbReference type="Gene3D" id="3.30.720.160">
    <property type="entry name" value="Bifunctional DNA primase/polymerase, N-terminal"/>
    <property type="match status" value="1"/>
</dbReference>
<dbReference type="Pfam" id="PF13148">
    <property type="entry name" value="DUF3987"/>
    <property type="match status" value="1"/>
</dbReference>
<sequence>MTSNPIRTSQSPVDANCLTAALAAREAGLSVLPPRKDTKAPLTAWKPYQARLATQAEIEHWFRASDTALALVCGRVSGNLEMLDFDLKGEAFATWAGGVKAEAPGLFERLVIERSQSGGRHAAYRCPDMIIPGNQKLAMRAIHTPDDTEVEIDGKRFKPRRHEDGFLVELVLIETRGEGGYFLCAPTPGYELIQGDFSRLPLVTPMERDILIHAAKAVNEWARPAEVHGVGRSIPQDTPRQPGQDFNDRGDVRALLASHGWTSCGRRGANEQWRRPGKTRGISASLLGGRVFHCFSSNAAPFDPDQSYSPFAVYALLLHDGEYRAAAKSLAAQGFGDAQNGPPQTSNAATAQAPISRPRAPLTQDKRWELARKHFPRIPFPWDIFPAEVATSIGQLARSCATSPTPLPAQAFCMVAGAVGRKLMVGIKDSWWEPLIFWAADIRDSGAGKTPSMWEMAKEITRRQNQEHERYKEENASWERLSIKDRRGQLPPEKPRGYYSTNLTLEGVHAQLDGHPTGGMIILLNELSALISGQNQYKSGGTDRESWLCLHDGKPTRIVRAKEAVYIEGARVQVCGGIQPGIFGKVFGGENGQYIDDGTVYRCLFTYEPASHHELTGESWSQANRQTWDTILSRAFDWADMQDEPLLLALSPEAQARYFQWRNTLDLLRPDLPAPFGGFLPKAFGYAARLAGVIHAMTALHCGEDIPAELSGKTMELGMKAIHFSLGQAVDALSLLLHDGEAARPTEVSSRTILLASVLGRLAAETENGRLAVTHVQNAYNREATPEEHIRTPHAMGGMLRACRLNITTGKHNANGHKACHCLIWDEQVTAFLETMQRSLHCQQTLAQQGFPDEDMDFDESA</sequence>
<feature type="region of interest" description="Disordered" evidence="1">
    <location>
        <begin position="335"/>
        <end position="361"/>
    </location>
</feature>
<dbReference type="AlphaFoldDB" id="A0A0W8GA50"/>